<feature type="domain" description="DUF1618" evidence="1">
    <location>
        <begin position="221"/>
        <end position="369"/>
    </location>
</feature>
<dbReference type="PANTHER" id="PTHR33074:SF18">
    <property type="entry name" value="OS06G0718700 PROTEIN"/>
    <property type="match status" value="1"/>
</dbReference>
<proteinExistence type="predicted"/>
<dbReference type="AlphaFoldDB" id="A0A3L6T7A3"/>
<evidence type="ECO:0000313" key="2">
    <source>
        <dbReference type="EMBL" id="RLN34094.1"/>
    </source>
</evidence>
<keyword evidence="3" id="KW-1185">Reference proteome</keyword>
<organism evidence="2 3">
    <name type="scientific">Panicum miliaceum</name>
    <name type="common">Proso millet</name>
    <name type="synonym">Broomcorn millet</name>
    <dbReference type="NCBI Taxonomy" id="4540"/>
    <lineage>
        <taxon>Eukaryota</taxon>
        <taxon>Viridiplantae</taxon>
        <taxon>Streptophyta</taxon>
        <taxon>Embryophyta</taxon>
        <taxon>Tracheophyta</taxon>
        <taxon>Spermatophyta</taxon>
        <taxon>Magnoliopsida</taxon>
        <taxon>Liliopsida</taxon>
        <taxon>Poales</taxon>
        <taxon>Poaceae</taxon>
        <taxon>PACMAD clade</taxon>
        <taxon>Panicoideae</taxon>
        <taxon>Panicodae</taxon>
        <taxon>Paniceae</taxon>
        <taxon>Panicinae</taxon>
        <taxon>Panicum</taxon>
        <taxon>Panicum sect. Panicum</taxon>
    </lineage>
</organism>
<accession>A0A3L6T7A3</accession>
<sequence>MAAPAAFPASSERHDVPSFVLLDTSSYNAGRPNASAATSKTSTGLPIEVTFCAVPPRDLSYLIVRCPGLEVDPTDLFLAPRIISADADLVLLRISRDAMAAMFPSHSDYFVCKLNQEARLDLLPNPYPDRFSDEEFAILSCGNSYVVAAIRIKSHREFAFMLHTYRSGPDGEPGSWTSKRVSVEDPSRDRVCPIPRSATRVLYHMTSKAITLGGAKGTVGWVDLWRGILLCDLLEDSPKLRDMPLPLPVKGNWQKFMIDPPHYDRDIAVNQSRDTIKFVEMEITQPTKATTWSMPIPVTSWNNWQRQCVIRSEDIHLPPDNTEHYKLLRKLMSSGDKEKVITEEAALSLGCLRMAYPIVSINDDDDVVYLLSKGYSTRSVEVVVAVDVRTGTLRGVAKLDTDRHFGFMRGGWLASGISKYLETMGTPTVLFMFYDLKTKLEAAVRPWSGKKLG</sequence>
<protein>
    <recommendedName>
        <fullName evidence="1">DUF1618 domain-containing protein</fullName>
    </recommendedName>
</protein>
<dbReference type="PANTHER" id="PTHR33074">
    <property type="entry name" value="EXPRESSED PROTEIN-RELATED"/>
    <property type="match status" value="1"/>
</dbReference>
<name>A0A3L6T7A3_PANMI</name>
<evidence type="ECO:0000313" key="3">
    <source>
        <dbReference type="Proteomes" id="UP000275267"/>
    </source>
</evidence>
<dbReference type="Proteomes" id="UP000275267">
    <property type="component" value="Unassembled WGS sequence"/>
</dbReference>
<dbReference type="EMBL" id="PQIB02000002">
    <property type="protein sequence ID" value="RLN34094.1"/>
    <property type="molecule type" value="Genomic_DNA"/>
</dbReference>
<gene>
    <name evidence="2" type="ORF">C2845_PM03G01750</name>
</gene>
<comment type="caution">
    <text evidence="2">The sequence shown here is derived from an EMBL/GenBank/DDBJ whole genome shotgun (WGS) entry which is preliminary data.</text>
</comment>
<dbReference type="Pfam" id="PF07762">
    <property type="entry name" value="DUF1618"/>
    <property type="match status" value="1"/>
</dbReference>
<evidence type="ECO:0000259" key="1">
    <source>
        <dbReference type="Pfam" id="PF07762"/>
    </source>
</evidence>
<dbReference type="InterPro" id="IPR011676">
    <property type="entry name" value="DUF1618"/>
</dbReference>
<dbReference type="OrthoDB" id="603670at2759"/>
<reference evidence="3" key="1">
    <citation type="journal article" date="2019" name="Nat. Commun.">
        <title>The genome of broomcorn millet.</title>
        <authorList>
            <person name="Zou C."/>
            <person name="Miki D."/>
            <person name="Li D."/>
            <person name="Tang Q."/>
            <person name="Xiao L."/>
            <person name="Rajput S."/>
            <person name="Deng P."/>
            <person name="Jia W."/>
            <person name="Huang R."/>
            <person name="Zhang M."/>
            <person name="Sun Y."/>
            <person name="Hu J."/>
            <person name="Fu X."/>
            <person name="Schnable P.S."/>
            <person name="Li F."/>
            <person name="Zhang H."/>
            <person name="Feng B."/>
            <person name="Zhu X."/>
            <person name="Liu R."/>
            <person name="Schnable J.C."/>
            <person name="Zhu J.-K."/>
            <person name="Zhang H."/>
        </authorList>
    </citation>
    <scope>NUCLEOTIDE SEQUENCE [LARGE SCALE GENOMIC DNA]</scope>
</reference>
<dbReference type="Gene3D" id="1.10.260.200">
    <property type="match status" value="1"/>
</dbReference>